<dbReference type="InParanoid" id="A0A1U8A4U7"/>
<dbReference type="SMART" id="SM00338">
    <property type="entry name" value="BRLZ"/>
    <property type="match status" value="1"/>
</dbReference>
<dbReference type="PROSITE" id="PS00036">
    <property type="entry name" value="BZIP_BASIC"/>
    <property type="match status" value="1"/>
</dbReference>
<keyword evidence="9" id="KW-1185">Reference proteome</keyword>
<keyword evidence="5" id="KW-0539">Nucleus</keyword>
<feature type="domain" description="BZIP" evidence="8">
    <location>
        <begin position="214"/>
        <end position="266"/>
    </location>
</feature>
<sequence>MNQKPVDELIGCDATRPRNLNSSIFGGNMKRSASELNLEEFLRPTVASPIGDNENRSSKEERIGEVRVQRARISGEPDGFFSVQVQDKTFEDVCAAADDLGFGGLRDRPDTLNGFTNYGGLTENRVWSQNVTPKHSNISATMDSQSSICGPASSCLTFACTGTGSAGSPTSAHKPKSGDTQAQGANSGSSREQSDEDDLEIEAGSCEQSTDPIDLKRIRRMVSNRESARRSRRRKQAHLADLELQVDQLRGENASLYKQLTAASQQFHEAATDNRVLKSDVEALRVKVRLAEDMVARGSLTCSLNHLLQNHSSSPQSLNTHNLCRVPEVLPSVGTPGEDASYAGMSINRQVASLGLENGDADNGSAKNRLNGNAAPLQRIASLEHLQNRMSDAVSCISEIWP</sequence>
<evidence type="ECO:0000313" key="9">
    <source>
        <dbReference type="Proteomes" id="UP000189703"/>
    </source>
</evidence>
<dbReference type="PANTHER" id="PTHR47693">
    <property type="entry name" value="BZIP TRANSCRIPTION FACTOR RISBZ3-RELATED"/>
    <property type="match status" value="1"/>
</dbReference>
<dbReference type="FunCoup" id="A0A1U8A4U7">
    <property type="interactions" value="36"/>
</dbReference>
<gene>
    <name evidence="10" type="primary">LOC104599156</name>
</gene>
<dbReference type="eggNOG" id="ENOG502QV87">
    <property type="taxonomic scope" value="Eukaryota"/>
</dbReference>
<dbReference type="InterPro" id="IPR045314">
    <property type="entry name" value="bZIP_plant_GBF1"/>
</dbReference>
<evidence type="ECO:0000256" key="7">
    <source>
        <dbReference type="SAM" id="MobiDB-lite"/>
    </source>
</evidence>
<keyword evidence="6" id="KW-0175">Coiled coil</keyword>
<dbReference type="FunFam" id="1.20.5.170:FF:000020">
    <property type="entry name" value="BZIP transcription factor"/>
    <property type="match status" value="1"/>
</dbReference>
<comment type="subcellular location">
    <subcellularLocation>
        <location evidence="1">Nucleus</location>
    </subcellularLocation>
</comment>
<evidence type="ECO:0000256" key="6">
    <source>
        <dbReference type="SAM" id="Coils"/>
    </source>
</evidence>
<dbReference type="RefSeq" id="XP_010259866.1">
    <property type="nucleotide sequence ID" value="XM_010261564.2"/>
</dbReference>
<dbReference type="GO" id="GO:0003677">
    <property type="term" value="F:DNA binding"/>
    <property type="evidence" value="ECO:0007669"/>
    <property type="project" value="UniProtKB-KW"/>
</dbReference>
<proteinExistence type="predicted"/>
<reference evidence="10" key="1">
    <citation type="submission" date="2025-08" db="UniProtKB">
        <authorList>
            <consortium name="RefSeq"/>
        </authorList>
    </citation>
    <scope>IDENTIFICATION</scope>
</reference>
<dbReference type="InterPro" id="IPR020983">
    <property type="entry name" value="Basic_leucine-zipper_C"/>
</dbReference>
<evidence type="ECO:0000256" key="4">
    <source>
        <dbReference type="ARBA" id="ARBA00023163"/>
    </source>
</evidence>
<evidence type="ECO:0000256" key="2">
    <source>
        <dbReference type="ARBA" id="ARBA00023015"/>
    </source>
</evidence>
<dbReference type="InterPro" id="IPR046347">
    <property type="entry name" value="bZIP_sf"/>
</dbReference>
<dbReference type="CDD" id="cd14702">
    <property type="entry name" value="bZIP_plant_GBF1"/>
    <property type="match status" value="1"/>
</dbReference>
<dbReference type="OMA" id="NTHNITR"/>
<accession>A0A1U8A4U7</accession>
<evidence type="ECO:0000256" key="1">
    <source>
        <dbReference type="ARBA" id="ARBA00004123"/>
    </source>
</evidence>
<dbReference type="Proteomes" id="UP000189703">
    <property type="component" value="Unplaced"/>
</dbReference>
<feature type="compositionally biased region" description="Polar residues" evidence="7">
    <location>
        <begin position="178"/>
        <end position="191"/>
    </location>
</feature>
<dbReference type="Pfam" id="PF00170">
    <property type="entry name" value="bZIP_1"/>
    <property type="match status" value="1"/>
</dbReference>
<dbReference type="OrthoDB" id="1299653at2759"/>
<dbReference type="GO" id="GO:0003700">
    <property type="term" value="F:DNA-binding transcription factor activity"/>
    <property type="evidence" value="ECO:0007669"/>
    <property type="project" value="InterPro"/>
</dbReference>
<keyword evidence="4" id="KW-0804">Transcription</keyword>
<evidence type="ECO:0000259" key="8">
    <source>
        <dbReference type="PROSITE" id="PS50217"/>
    </source>
</evidence>
<keyword evidence="2" id="KW-0805">Transcription regulation</keyword>
<dbReference type="PROSITE" id="PS50217">
    <property type="entry name" value="BZIP"/>
    <property type="match status" value="1"/>
</dbReference>
<protein>
    <submittedName>
        <fullName evidence="10">Basic leucine zipper 9-like isoform X1</fullName>
    </submittedName>
</protein>
<dbReference type="GO" id="GO:0005634">
    <property type="term" value="C:nucleus"/>
    <property type="evidence" value="ECO:0007669"/>
    <property type="project" value="UniProtKB-SubCell"/>
</dbReference>
<keyword evidence="3" id="KW-0238">DNA-binding</keyword>
<organism evidence="9 10">
    <name type="scientific">Nelumbo nucifera</name>
    <name type="common">Sacred lotus</name>
    <dbReference type="NCBI Taxonomy" id="4432"/>
    <lineage>
        <taxon>Eukaryota</taxon>
        <taxon>Viridiplantae</taxon>
        <taxon>Streptophyta</taxon>
        <taxon>Embryophyta</taxon>
        <taxon>Tracheophyta</taxon>
        <taxon>Spermatophyta</taxon>
        <taxon>Magnoliopsida</taxon>
        <taxon>Proteales</taxon>
        <taxon>Nelumbonaceae</taxon>
        <taxon>Nelumbo</taxon>
    </lineage>
</organism>
<dbReference type="Pfam" id="PF12498">
    <property type="entry name" value="bZIP_C"/>
    <property type="match status" value="1"/>
</dbReference>
<dbReference type="SUPFAM" id="SSF57959">
    <property type="entry name" value="Leucine zipper domain"/>
    <property type="match status" value="1"/>
</dbReference>
<dbReference type="PANTHER" id="PTHR47693:SF1">
    <property type="entry name" value="BZIP TRANSCRIPTION FACTOR RISBZ3"/>
    <property type="match status" value="1"/>
</dbReference>
<dbReference type="KEGG" id="nnu:104599156"/>
<evidence type="ECO:0000256" key="3">
    <source>
        <dbReference type="ARBA" id="ARBA00023125"/>
    </source>
</evidence>
<dbReference type="InterPro" id="IPR044168">
    <property type="entry name" value="RISBZ3/4/5"/>
</dbReference>
<name>A0A1U8A4U7_NELNU</name>
<feature type="region of interest" description="Disordered" evidence="7">
    <location>
        <begin position="164"/>
        <end position="212"/>
    </location>
</feature>
<evidence type="ECO:0000256" key="5">
    <source>
        <dbReference type="ARBA" id="ARBA00023242"/>
    </source>
</evidence>
<dbReference type="STRING" id="4432.A0A1U8A4U7"/>
<dbReference type="GeneID" id="104599156"/>
<evidence type="ECO:0000313" key="10">
    <source>
        <dbReference type="RefSeq" id="XP_010259866.1"/>
    </source>
</evidence>
<feature type="coiled-coil region" evidence="6">
    <location>
        <begin position="225"/>
        <end position="266"/>
    </location>
</feature>
<dbReference type="InterPro" id="IPR004827">
    <property type="entry name" value="bZIP"/>
</dbReference>
<dbReference type="AlphaFoldDB" id="A0A1U8A4U7"/>
<dbReference type="Gene3D" id="1.20.5.170">
    <property type="match status" value="1"/>
</dbReference>